<proteinExistence type="evidence at transcript level"/>
<sequence length="187" mass="19053">MSQSSSRRISPPHFRRASAVPGIATQIGTTTAKPNTTVDGKADVIIKTAATAKTTAKTTAIIETSNDAVDVSCYQTLAASTDTKPTTITTNNSNTVASFAHLRGSGEGSVITSTTANSPLIGSDNNINTNTNNYMTSHNIGVSNVRATGLAGGGGGGRSVSSSCPDSPIRRVSSSLKNSALGFASRF</sequence>
<feature type="region of interest" description="Disordered" evidence="1">
    <location>
        <begin position="151"/>
        <end position="171"/>
    </location>
</feature>
<dbReference type="AlphaFoldDB" id="W8B4T6"/>
<accession>W8B4T6</accession>
<organism evidence="2">
    <name type="scientific">Ceratitis capitata</name>
    <name type="common">Mediterranean fruit fly</name>
    <name type="synonym">Tephritis capitata</name>
    <dbReference type="NCBI Taxonomy" id="7213"/>
    <lineage>
        <taxon>Eukaryota</taxon>
        <taxon>Metazoa</taxon>
        <taxon>Ecdysozoa</taxon>
        <taxon>Arthropoda</taxon>
        <taxon>Hexapoda</taxon>
        <taxon>Insecta</taxon>
        <taxon>Pterygota</taxon>
        <taxon>Neoptera</taxon>
        <taxon>Endopterygota</taxon>
        <taxon>Diptera</taxon>
        <taxon>Brachycera</taxon>
        <taxon>Muscomorpha</taxon>
        <taxon>Tephritoidea</taxon>
        <taxon>Tephritidae</taxon>
        <taxon>Ceratitis</taxon>
        <taxon>Ceratitis</taxon>
    </lineage>
</organism>
<feature type="non-terminal residue" evidence="2">
    <location>
        <position position="187"/>
    </location>
</feature>
<protein>
    <submittedName>
        <fullName evidence="2">Uncharacterized protein</fullName>
    </submittedName>
</protein>
<name>W8B4T6_CERCA</name>
<reference evidence="2" key="2">
    <citation type="journal article" date="2014" name="BMC Genomics">
        <title>A genomic perspective to assessing quality of mass-reared SIT flies used in Mediterranean fruit fly (Ceratitis capitata) eradication in California.</title>
        <authorList>
            <person name="Calla B."/>
            <person name="Hall B."/>
            <person name="Hou S."/>
            <person name="Geib S.M."/>
        </authorList>
    </citation>
    <scope>NUCLEOTIDE SEQUENCE</scope>
</reference>
<evidence type="ECO:0000313" key="2">
    <source>
        <dbReference type="EMBL" id="JAB84814.1"/>
    </source>
</evidence>
<evidence type="ECO:0000256" key="1">
    <source>
        <dbReference type="SAM" id="MobiDB-lite"/>
    </source>
</evidence>
<dbReference type="EMBL" id="GAMC01021741">
    <property type="protein sequence ID" value="JAB84814.1"/>
    <property type="molecule type" value="mRNA"/>
</dbReference>
<reference evidence="2" key="1">
    <citation type="submission" date="2013-07" db="EMBL/GenBank/DDBJ databases">
        <authorList>
            <person name="Geib S."/>
        </authorList>
    </citation>
    <scope>NUCLEOTIDE SEQUENCE</scope>
</reference>